<dbReference type="PANTHER" id="PTHR35711:SF1">
    <property type="entry name" value="ECTODERMAL, ISOFORM F"/>
    <property type="match status" value="1"/>
</dbReference>
<keyword evidence="3" id="KW-1185">Reference proteome</keyword>
<sequence>MEDLVGVDRASYQYLVESIHHIASQLISLPAGTNIFTNLEGIEKRFPFNEFNKVKELVEENPDCSEVGENDVYDSDPMDEDEDNEPEDHFDEDFDDDFDDDSDIYGDGGSDDDDDDDDDSDDTDTDDDDDDEDEEEDDEDEDEEMQSPPPPRRWKGNFVGWFK</sequence>
<feature type="region of interest" description="Disordered" evidence="1">
    <location>
        <begin position="59"/>
        <end position="163"/>
    </location>
</feature>
<dbReference type="KEGG" id="qsa:O6P43_027910"/>
<gene>
    <name evidence="2" type="ORF">O6P43_027910</name>
</gene>
<dbReference type="EMBL" id="JARAOO010000011">
    <property type="protein sequence ID" value="KAJ7951935.1"/>
    <property type="molecule type" value="Genomic_DNA"/>
</dbReference>
<comment type="caution">
    <text evidence="2">The sequence shown here is derived from an EMBL/GenBank/DDBJ whole genome shotgun (WGS) entry which is preliminary data.</text>
</comment>
<reference evidence="2" key="1">
    <citation type="journal article" date="2023" name="Science">
        <title>Elucidation of the pathway for biosynthesis of saponin adjuvants from the soapbark tree.</title>
        <authorList>
            <person name="Reed J."/>
            <person name="Orme A."/>
            <person name="El-Demerdash A."/>
            <person name="Owen C."/>
            <person name="Martin L.B.B."/>
            <person name="Misra R.C."/>
            <person name="Kikuchi S."/>
            <person name="Rejzek M."/>
            <person name="Martin A.C."/>
            <person name="Harkess A."/>
            <person name="Leebens-Mack J."/>
            <person name="Louveau T."/>
            <person name="Stephenson M.J."/>
            <person name="Osbourn A."/>
        </authorList>
    </citation>
    <scope>NUCLEOTIDE SEQUENCE</scope>
    <source>
        <strain evidence="2">S10</strain>
    </source>
</reference>
<dbReference type="AlphaFoldDB" id="A0AAD7L5G4"/>
<dbReference type="EMBL" id="JARAOO010000011">
    <property type="protein sequence ID" value="KAJ7951936.1"/>
    <property type="molecule type" value="Genomic_DNA"/>
</dbReference>
<feature type="compositionally biased region" description="Acidic residues" evidence="1">
    <location>
        <begin position="59"/>
        <end position="145"/>
    </location>
</feature>
<organism evidence="2 3">
    <name type="scientific">Quillaja saponaria</name>
    <name type="common">Soap bark tree</name>
    <dbReference type="NCBI Taxonomy" id="32244"/>
    <lineage>
        <taxon>Eukaryota</taxon>
        <taxon>Viridiplantae</taxon>
        <taxon>Streptophyta</taxon>
        <taxon>Embryophyta</taxon>
        <taxon>Tracheophyta</taxon>
        <taxon>Spermatophyta</taxon>
        <taxon>Magnoliopsida</taxon>
        <taxon>eudicotyledons</taxon>
        <taxon>Gunneridae</taxon>
        <taxon>Pentapetalae</taxon>
        <taxon>rosids</taxon>
        <taxon>fabids</taxon>
        <taxon>Fabales</taxon>
        <taxon>Quillajaceae</taxon>
        <taxon>Quillaja</taxon>
    </lineage>
</organism>
<evidence type="ECO:0000313" key="2">
    <source>
        <dbReference type="EMBL" id="KAJ7951935.1"/>
    </source>
</evidence>
<proteinExistence type="predicted"/>
<evidence type="ECO:0000256" key="1">
    <source>
        <dbReference type="SAM" id="MobiDB-lite"/>
    </source>
</evidence>
<dbReference type="PANTHER" id="PTHR35711">
    <property type="entry name" value="EXPRESSED PROTEIN"/>
    <property type="match status" value="1"/>
</dbReference>
<protein>
    <submittedName>
        <fullName evidence="2">Uncharacterized protein</fullName>
    </submittedName>
</protein>
<accession>A0AAD7L5G4</accession>
<name>A0AAD7L5G4_QUISA</name>
<dbReference type="Proteomes" id="UP001163823">
    <property type="component" value="Chromosome 11"/>
</dbReference>
<evidence type="ECO:0000313" key="3">
    <source>
        <dbReference type="Proteomes" id="UP001163823"/>
    </source>
</evidence>